<dbReference type="GeneID" id="105116866"/>
<name>A0AAJ6XBP5_POPEU</name>
<gene>
    <name evidence="2" type="primary">LOC105116866</name>
</gene>
<keyword evidence="1" id="KW-1185">Reference proteome</keyword>
<evidence type="ECO:0000313" key="1">
    <source>
        <dbReference type="Proteomes" id="UP000694918"/>
    </source>
</evidence>
<proteinExistence type="predicted"/>
<dbReference type="AlphaFoldDB" id="A0AAJ6XBP5"/>
<sequence>MSINFFCHWWSIQDSFGVVSNFPFQSLSSYIKLELICQSFNLFLWPWEFWNRLVWIRAPGAGVFVGERPSTAGQRPSSAQRNRCAGSLSSFHESEQLTKKQQTSLSTPAEQVYKNPLINLGNQQNNGC</sequence>
<dbReference type="RefSeq" id="XP_011012664.1">
    <property type="nucleotide sequence ID" value="XM_011014362.1"/>
</dbReference>
<reference evidence="2" key="1">
    <citation type="submission" date="2025-08" db="UniProtKB">
        <authorList>
            <consortium name="RefSeq"/>
        </authorList>
    </citation>
    <scope>IDENTIFICATION</scope>
</reference>
<protein>
    <submittedName>
        <fullName evidence="2">Uncharacterized protein LOC105116866 isoform X1</fullName>
    </submittedName>
</protein>
<evidence type="ECO:0000313" key="2">
    <source>
        <dbReference type="RefSeq" id="XP_011012664.1"/>
    </source>
</evidence>
<dbReference type="KEGG" id="peu:105116866"/>
<accession>A0AAJ6XBP5</accession>
<dbReference type="Proteomes" id="UP000694918">
    <property type="component" value="Unplaced"/>
</dbReference>
<organism evidence="1 2">
    <name type="scientific">Populus euphratica</name>
    <name type="common">Euphrates poplar</name>
    <dbReference type="NCBI Taxonomy" id="75702"/>
    <lineage>
        <taxon>Eukaryota</taxon>
        <taxon>Viridiplantae</taxon>
        <taxon>Streptophyta</taxon>
        <taxon>Embryophyta</taxon>
        <taxon>Tracheophyta</taxon>
        <taxon>Spermatophyta</taxon>
        <taxon>Magnoliopsida</taxon>
        <taxon>eudicotyledons</taxon>
        <taxon>Gunneridae</taxon>
        <taxon>Pentapetalae</taxon>
        <taxon>rosids</taxon>
        <taxon>fabids</taxon>
        <taxon>Malpighiales</taxon>
        <taxon>Salicaceae</taxon>
        <taxon>Saliceae</taxon>
        <taxon>Populus</taxon>
    </lineage>
</organism>